<dbReference type="GO" id="GO:0051536">
    <property type="term" value="F:iron-sulfur cluster binding"/>
    <property type="evidence" value="ECO:0007669"/>
    <property type="project" value="UniProtKB-KW"/>
</dbReference>
<evidence type="ECO:0000256" key="5">
    <source>
        <dbReference type="ARBA" id="ARBA00023004"/>
    </source>
</evidence>
<dbReference type="PANTHER" id="PTHR23026:SF90">
    <property type="entry name" value="IODOTYROSINE DEIODINASE 1"/>
    <property type="match status" value="1"/>
</dbReference>
<dbReference type="EMBL" id="AP028679">
    <property type="protein sequence ID" value="BEQ16606.1"/>
    <property type="molecule type" value="Genomic_DNA"/>
</dbReference>
<dbReference type="InterPro" id="IPR000415">
    <property type="entry name" value="Nitroreductase-like"/>
</dbReference>
<dbReference type="AlphaFoldDB" id="A0AAU9EHJ8"/>
<dbReference type="PROSITE" id="PS00198">
    <property type="entry name" value="4FE4S_FER_1"/>
    <property type="match status" value="1"/>
</dbReference>
<dbReference type="SUPFAM" id="SSF55469">
    <property type="entry name" value="FMN-dependent nitroreductase-like"/>
    <property type="match status" value="1"/>
</dbReference>
<keyword evidence="9" id="KW-1185">Reference proteome</keyword>
<keyword evidence="2" id="KW-0288">FMN</keyword>
<dbReference type="RefSeq" id="WP_338602677.1">
    <property type="nucleotide sequence ID" value="NZ_AP028679.1"/>
</dbReference>
<organism evidence="8 9">
    <name type="scientific">Desulfoferula mesophila</name>
    <dbReference type="NCBI Taxonomy" id="3058419"/>
    <lineage>
        <taxon>Bacteria</taxon>
        <taxon>Pseudomonadati</taxon>
        <taxon>Thermodesulfobacteriota</taxon>
        <taxon>Desulfarculia</taxon>
        <taxon>Desulfarculales</taxon>
        <taxon>Desulfarculaceae</taxon>
        <taxon>Desulfoferula</taxon>
    </lineage>
</organism>
<keyword evidence="5" id="KW-0408">Iron</keyword>
<dbReference type="GO" id="GO:0016491">
    <property type="term" value="F:oxidoreductase activity"/>
    <property type="evidence" value="ECO:0007669"/>
    <property type="project" value="UniProtKB-KW"/>
</dbReference>
<evidence type="ECO:0000256" key="3">
    <source>
        <dbReference type="ARBA" id="ARBA00022723"/>
    </source>
</evidence>
<proteinExistence type="predicted"/>
<gene>
    <name evidence="8" type="ORF">FAK_36720</name>
</gene>
<protein>
    <submittedName>
        <fullName evidence="8">Nitroreductase</fullName>
    </submittedName>
</protein>
<feature type="domain" description="4Fe-4S ferredoxin-type" evidence="7">
    <location>
        <begin position="35"/>
        <end position="63"/>
    </location>
</feature>
<dbReference type="Pfam" id="PF13237">
    <property type="entry name" value="Fer4_10"/>
    <property type="match status" value="1"/>
</dbReference>
<accession>A0AAU9EHJ8</accession>
<feature type="domain" description="4Fe-4S ferredoxin-type" evidence="7">
    <location>
        <begin position="5"/>
        <end position="34"/>
    </location>
</feature>
<keyword evidence="4" id="KW-0560">Oxidoreductase</keyword>
<sequence length="301" mass="32836">MPQAVTTVIDPERCNGCGRCIRVCPSQTLSLVGGKAVVTGDSSLNCGHCQAVCPEGAVRVGSLDPEQTSFATFELDETWLPHGGYDLPGLVRLMASRRSCRNFRREPVPREMLADLVKIGLSAPSGTNSQRWSFTVLPSREKVLELAQGVGRVMAEFNRMSEKAWLRKLMRLVGKPQLDEYFHEYHDSVSRGLAEWEEKGIDRLMHGAAAAIMIGSRPGASTPKEDALLAAGHMLLAAHAMGLGTCLIGFAVAVMDQKPEVGRAFGVGPDEKIHAVISLGWPKEEYVRLTGRRAPALRWCD</sequence>
<dbReference type="InterPro" id="IPR017896">
    <property type="entry name" value="4Fe4S_Fe-S-bd"/>
</dbReference>
<dbReference type="PROSITE" id="PS51379">
    <property type="entry name" value="4FE4S_FER_2"/>
    <property type="match status" value="2"/>
</dbReference>
<keyword evidence="1" id="KW-0285">Flavoprotein</keyword>
<dbReference type="Gene3D" id="3.30.70.20">
    <property type="match status" value="1"/>
</dbReference>
<reference evidence="9" key="1">
    <citation type="journal article" date="2023" name="Arch. Microbiol.">
        <title>Desulfoferula mesophilus gen. nov. sp. nov., a mesophilic sulfate-reducing bacterium isolated from a brackish lake sediment.</title>
        <authorList>
            <person name="Watanabe T."/>
            <person name="Yabe T."/>
            <person name="Tsuji J.M."/>
            <person name="Fukui M."/>
        </authorList>
    </citation>
    <scope>NUCLEOTIDE SEQUENCE [LARGE SCALE GENOMIC DNA]</scope>
    <source>
        <strain evidence="9">12FAK</strain>
    </source>
</reference>
<dbReference type="SUPFAM" id="SSF54862">
    <property type="entry name" value="4Fe-4S ferredoxins"/>
    <property type="match status" value="1"/>
</dbReference>
<keyword evidence="6" id="KW-0411">Iron-sulfur</keyword>
<evidence type="ECO:0000313" key="8">
    <source>
        <dbReference type="EMBL" id="BEQ16606.1"/>
    </source>
</evidence>
<dbReference type="GO" id="GO:0046872">
    <property type="term" value="F:metal ion binding"/>
    <property type="evidence" value="ECO:0007669"/>
    <property type="project" value="UniProtKB-KW"/>
</dbReference>
<evidence type="ECO:0000256" key="1">
    <source>
        <dbReference type="ARBA" id="ARBA00022630"/>
    </source>
</evidence>
<evidence type="ECO:0000256" key="2">
    <source>
        <dbReference type="ARBA" id="ARBA00022643"/>
    </source>
</evidence>
<dbReference type="InterPro" id="IPR029479">
    <property type="entry name" value="Nitroreductase"/>
</dbReference>
<keyword evidence="3" id="KW-0479">Metal-binding</keyword>
<dbReference type="KEGG" id="dmp:FAK_36720"/>
<dbReference type="Pfam" id="PF00881">
    <property type="entry name" value="Nitroreductase"/>
    <property type="match status" value="1"/>
</dbReference>
<dbReference type="InterPro" id="IPR050627">
    <property type="entry name" value="Nitroreductase/BluB"/>
</dbReference>
<dbReference type="Proteomes" id="UP001366166">
    <property type="component" value="Chromosome"/>
</dbReference>
<evidence type="ECO:0000313" key="9">
    <source>
        <dbReference type="Proteomes" id="UP001366166"/>
    </source>
</evidence>
<evidence type="ECO:0000256" key="6">
    <source>
        <dbReference type="ARBA" id="ARBA00023014"/>
    </source>
</evidence>
<evidence type="ECO:0000256" key="4">
    <source>
        <dbReference type="ARBA" id="ARBA00023002"/>
    </source>
</evidence>
<dbReference type="InterPro" id="IPR017900">
    <property type="entry name" value="4Fe4S_Fe_S_CS"/>
</dbReference>
<evidence type="ECO:0000259" key="7">
    <source>
        <dbReference type="PROSITE" id="PS51379"/>
    </source>
</evidence>
<dbReference type="Gene3D" id="3.40.109.10">
    <property type="entry name" value="NADH Oxidase"/>
    <property type="match status" value="1"/>
</dbReference>
<name>A0AAU9EHJ8_9BACT</name>
<dbReference type="PANTHER" id="PTHR23026">
    <property type="entry name" value="NADPH NITROREDUCTASE"/>
    <property type="match status" value="1"/>
</dbReference>